<accession>A0A2H9N2I0</accession>
<dbReference type="AlphaFoldDB" id="A0A2H9N2I0"/>
<sequence>MAGPIVLTINLKNKMAKEAAKRVSKPTDDVEWNEIRAERILNGNDPEELIVRGVVASLKRGEGKR</sequence>
<evidence type="ECO:0000313" key="1">
    <source>
        <dbReference type="EMBL" id="PIW91272.1"/>
    </source>
</evidence>
<organism evidence="1 2">
    <name type="scientific">Candidatus Nealsonbacteria bacterium CG_4_8_14_3_um_filter_37_36</name>
    <dbReference type="NCBI Taxonomy" id="1974688"/>
    <lineage>
        <taxon>Bacteria</taxon>
        <taxon>Candidatus Nealsoniibacteriota</taxon>
    </lineage>
</organism>
<dbReference type="Proteomes" id="UP000236840">
    <property type="component" value="Unassembled WGS sequence"/>
</dbReference>
<evidence type="ECO:0000313" key="2">
    <source>
        <dbReference type="Proteomes" id="UP000236840"/>
    </source>
</evidence>
<protein>
    <submittedName>
        <fullName evidence="1">Uncharacterized protein</fullName>
    </submittedName>
</protein>
<dbReference type="EMBL" id="PFHJ01000032">
    <property type="protein sequence ID" value="PIW91272.1"/>
    <property type="molecule type" value="Genomic_DNA"/>
</dbReference>
<name>A0A2H9N2I0_9BACT</name>
<reference evidence="2" key="1">
    <citation type="submission" date="2017-09" db="EMBL/GenBank/DDBJ databases">
        <title>Depth-based differentiation of microbial function through sediment-hosted aquifers and enrichment of novel symbionts in the deep terrestrial subsurface.</title>
        <authorList>
            <person name="Probst A.J."/>
            <person name="Ladd B."/>
            <person name="Jarett J.K."/>
            <person name="Geller-Mcgrath D.E."/>
            <person name="Sieber C.M.K."/>
            <person name="Emerson J.B."/>
            <person name="Anantharaman K."/>
            <person name="Thomas B.C."/>
            <person name="Malmstrom R."/>
            <person name="Stieglmeier M."/>
            <person name="Klingl A."/>
            <person name="Woyke T."/>
            <person name="Ryan C.M."/>
            <person name="Banfield J.F."/>
        </authorList>
    </citation>
    <scope>NUCLEOTIDE SEQUENCE [LARGE SCALE GENOMIC DNA]</scope>
</reference>
<proteinExistence type="predicted"/>
<comment type="caution">
    <text evidence="1">The sequence shown here is derived from an EMBL/GenBank/DDBJ whole genome shotgun (WGS) entry which is preliminary data.</text>
</comment>
<gene>
    <name evidence="1" type="ORF">COZ90_01325</name>
</gene>